<dbReference type="Gene3D" id="3.40.1530.20">
    <property type="entry name" value="Protein of unknown function (DUF1491)"/>
    <property type="match status" value="1"/>
</dbReference>
<proteinExistence type="predicted"/>
<evidence type="ECO:0000313" key="2">
    <source>
        <dbReference type="Proteomes" id="UP000219494"/>
    </source>
</evidence>
<dbReference type="InterPro" id="IPR009964">
    <property type="entry name" value="DUF1491"/>
</dbReference>
<keyword evidence="2" id="KW-1185">Reference proteome</keyword>
<dbReference type="RefSeq" id="WP_097062889.1">
    <property type="nucleotide sequence ID" value="NZ_OBMI01000001.1"/>
</dbReference>
<protein>
    <recommendedName>
        <fullName evidence="3">DUF1491 family protein</fullName>
    </recommendedName>
</protein>
<name>A0A285QER5_9SPHN</name>
<dbReference type="OrthoDB" id="9809136at2"/>
<dbReference type="EMBL" id="OBMI01000001">
    <property type="protein sequence ID" value="SOB80465.1"/>
    <property type="molecule type" value="Genomic_DNA"/>
</dbReference>
<gene>
    <name evidence="1" type="ORF">SAMN06297144_1075</name>
</gene>
<dbReference type="AlphaFoldDB" id="A0A285QER5"/>
<organism evidence="1 2">
    <name type="scientific">Sphingomonas guangdongensis</name>
    <dbReference type="NCBI Taxonomy" id="1141890"/>
    <lineage>
        <taxon>Bacteria</taxon>
        <taxon>Pseudomonadati</taxon>
        <taxon>Pseudomonadota</taxon>
        <taxon>Alphaproteobacteria</taxon>
        <taxon>Sphingomonadales</taxon>
        <taxon>Sphingomonadaceae</taxon>
        <taxon>Sphingomonas</taxon>
    </lineage>
</organism>
<sequence length="111" mass="11676">MTVRLATDVRVRALLRRVDAAGGSAMILARGDAIAGAVLVVVLGGASATVLERSLGPDGSVTLRRTGPDDSSEQAVTAYWQRRRASDPDLWVVELSVADAERFAAETIGIN</sequence>
<accession>A0A285QER5</accession>
<dbReference type="Pfam" id="PF07372">
    <property type="entry name" value="DUF1491"/>
    <property type="match status" value="1"/>
</dbReference>
<evidence type="ECO:0000313" key="1">
    <source>
        <dbReference type="EMBL" id="SOB80465.1"/>
    </source>
</evidence>
<dbReference type="Proteomes" id="UP000219494">
    <property type="component" value="Unassembled WGS sequence"/>
</dbReference>
<evidence type="ECO:0008006" key="3">
    <source>
        <dbReference type="Google" id="ProtNLM"/>
    </source>
</evidence>
<reference evidence="1 2" key="1">
    <citation type="submission" date="2017-07" db="EMBL/GenBank/DDBJ databases">
        <authorList>
            <person name="Sun Z.S."/>
            <person name="Albrecht U."/>
            <person name="Echele G."/>
            <person name="Lee C.C."/>
        </authorList>
    </citation>
    <scope>NUCLEOTIDE SEQUENCE [LARGE SCALE GENOMIC DNA]</scope>
    <source>
        <strain evidence="1 2">CGMCC 1.12672</strain>
    </source>
</reference>